<name>A0ABS5PNX6_9FIRM</name>
<dbReference type="PANTHER" id="PTHR23089">
    <property type="entry name" value="HISTIDINE TRIAD HIT PROTEIN"/>
    <property type="match status" value="1"/>
</dbReference>
<keyword evidence="4" id="KW-1185">Reference proteome</keyword>
<dbReference type="Proteomes" id="UP000746471">
    <property type="component" value="Unassembled WGS sequence"/>
</dbReference>
<dbReference type="SUPFAM" id="SSF54197">
    <property type="entry name" value="HIT-like"/>
    <property type="match status" value="1"/>
</dbReference>
<sequence>MDCIFCKIIKGEIPSTKVYEDEFVYAFEDINPEAPVHVIIVPKEHIESVKALTISHKNLIGHLHLIAAEIARDKNIDETGYRLVTNIGEDGGQSVHHLHYHLLGGRQLQWPPG</sequence>
<gene>
    <name evidence="3" type="ORF">KHM83_08795</name>
</gene>
<dbReference type="PRINTS" id="PR00332">
    <property type="entry name" value="HISTRIAD"/>
</dbReference>
<feature type="short sequence motif" description="Histidine triad motif" evidence="1">
    <location>
        <begin position="97"/>
        <end position="101"/>
    </location>
</feature>
<dbReference type="CDD" id="cd01276">
    <property type="entry name" value="PKCI_related"/>
    <property type="match status" value="1"/>
</dbReference>
<feature type="domain" description="HIT" evidence="2">
    <location>
        <begin position="4"/>
        <end position="113"/>
    </location>
</feature>
<dbReference type="PROSITE" id="PS51084">
    <property type="entry name" value="HIT_2"/>
    <property type="match status" value="1"/>
</dbReference>
<dbReference type="EMBL" id="JAHBCL010000013">
    <property type="protein sequence ID" value="MBS7526773.1"/>
    <property type="molecule type" value="Genomic_DNA"/>
</dbReference>
<evidence type="ECO:0000256" key="1">
    <source>
        <dbReference type="PROSITE-ProRule" id="PRU00464"/>
    </source>
</evidence>
<dbReference type="InterPro" id="IPR011146">
    <property type="entry name" value="HIT-like"/>
</dbReference>
<evidence type="ECO:0000259" key="2">
    <source>
        <dbReference type="PROSITE" id="PS51084"/>
    </source>
</evidence>
<reference evidence="3 4" key="1">
    <citation type="submission" date="2021-05" db="EMBL/GenBank/DDBJ databases">
        <title>Fusibacter ferrireducens sp. nov., an anaerobic, sulfur- and Fe-reducing bacterium isolated from the mangrove sediment.</title>
        <authorList>
            <person name="Qiu D."/>
        </authorList>
    </citation>
    <scope>NUCLEOTIDE SEQUENCE [LARGE SCALE GENOMIC DNA]</scope>
    <source>
        <strain evidence="3 4">DSM 12116</strain>
    </source>
</reference>
<dbReference type="Gene3D" id="3.30.428.10">
    <property type="entry name" value="HIT-like"/>
    <property type="match status" value="1"/>
</dbReference>
<dbReference type="Pfam" id="PF11969">
    <property type="entry name" value="DcpS_C"/>
    <property type="match status" value="1"/>
</dbReference>
<comment type="caution">
    <text evidence="3">The sequence shown here is derived from an EMBL/GenBank/DDBJ whole genome shotgun (WGS) entry which is preliminary data.</text>
</comment>
<protein>
    <submittedName>
        <fullName evidence="3">Histidine triad nucleotide-binding protein</fullName>
    </submittedName>
</protein>
<accession>A0ABS5PNX6</accession>
<dbReference type="InterPro" id="IPR036265">
    <property type="entry name" value="HIT-like_sf"/>
</dbReference>
<organism evidence="3 4">
    <name type="scientific">Fusibacter paucivorans</name>
    <dbReference type="NCBI Taxonomy" id="76009"/>
    <lineage>
        <taxon>Bacteria</taxon>
        <taxon>Bacillati</taxon>
        <taxon>Bacillota</taxon>
        <taxon>Clostridia</taxon>
        <taxon>Eubacteriales</taxon>
        <taxon>Eubacteriales Family XII. Incertae Sedis</taxon>
        <taxon>Fusibacter</taxon>
    </lineage>
</organism>
<dbReference type="RefSeq" id="WP_213236632.1">
    <property type="nucleotide sequence ID" value="NZ_JAHBCL010000013.1"/>
</dbReference>
<evidence type="ECO:0000313" key="4">
    <source>
        <dbReference type="Proteomes" id="UP000746471"/>
    </source>
</evidence>
<dbReference type="InterPro" id="IPR001310">
    <property type="entry name" value="Histidine_triad_HIT"/>
</dbReference>
<proteinExistence type="predicted"/>
<evidence type="ECO:0000313" key="3">
    <source>
        <dbReference type="EMBL" id="MBS7526773.1"/>
    </source>
</evidence>